<evidence type="ECO:0000256" key="1">
    <source>
        <dbReference type="SAM" id="SignalP"/>
    </source>
</evidence>
<dbReference type="Proteomes" id="UP000652755">
    <property type="component" value="Unassembled WGS sequence"/>
</dbReference>
<dbReference type="PROSITE" id="PS51257">
    <property type="entry name" value="PROKAR_LIPOPROTEIN"/>
    <property type="match status" value="1"/>
</dbReference>
<keyword evidence="1" id="KW-0732">Signal</keyword>
<reference evidence="2 3" key="1">
    <citation type="submission" date="2020-08" db="EMBL/GenBank/DDBJ databases">
        <authorList>
            <person name="Sun Q."/>
            <person name="Inoue M."/>
        </authorList>
    </citation>
    <scope>NUCLEOTIDE SEQUENCE [LARGE SCALE GENOMIC DNA]</scope>
    <source>
        <strain evidence="2 3">CCM 8938</strain>
    </source>
</reference>
<evidence type="ECO:0000313" key="2">
    <source>
        <dbReference type="EMBL" id="MBC6113180.1"/>
    </source>
</evidence>
<name>A0ABR7KZD2_9SPHI</name>
<comment type="caution">
    <text evidence="2">The sequence shown here is derived from an EMBL/GenBank/DDBJ whole genome shotgun (WGS) entry which is preliminary data.</text>
</comment>
<gene>
    <name evidence="2" type="ORF">H7U22_22435</name>
</gene>
<organism evidence="2 3">
    <name type="scientific">Pedobacter fastidiosus</name>
    <dbReference type="NCBI Taxonomy" id="2765361"/>
    <lineage>
        <taxon>Bacteria</taxon>
        <taxon>Pseudomonadati</taxon>
        <taxon>Bacteroidota</taxon>
        <taxon>Sphingobacteriia</taxon>
        <taxon>Sphingobacteriales</taxon>
        <taxon>Sphingobacteriaceae</taxon>
        <taxon>Pedobacter</taxon>
    </lineage>
</organism>
<sequence>MKNKTFFALLLLMTTIVSLVGCKKKTPEEPAPIANCETTYQFLFGDATSTNERTSAVYENGQLKALESSSFNFSYEYAQDKINITAAGKPYYRIDIASSLATRLTDLTNSTEQRFSYDGSRNLIKIEFYFNGGLVDTKVLSYSNGNLSTVTQTFTGTPGAKRVTTYSYFPETAGRVDTETRHLVFGDADPTIPLFLLGTASSNVLKESHYTNTSDNFRSDVVKVYTYTRGSNNIANRIVENSHTVTVGNGIQTQDETFKRTVLVNSTCN</sequence>
<keyword evidence="3" id="KW-1185">Reference proteome</keyword>
<accession>A0ABR7KZD2</accession>
<feature type="chain" id="PRO_5046541247" description="YD repeat-containing protein" evidence="1">
    <location>
        <begin position="20"/>
        <end position="269"/>
    </location>
</feature>
<dbReference type="EMBL" id="JACRYL010000041">
    <property type="protein sequence ID" value="MBC6113180.1"/>
    <property type="molecule type" value="Genomic_DNA"/>
</dbReference>
<dbReference type="RefSeq" id="WP_187073599.1">
    <property type="nucleotide sequence ID" value="NZ_JACRYL010000041.1"/>
</dbReference>
<proteinExistence type="predicted"/>
<evidence type="ECO:0008006" key="4">
    <source>
        <dbReference type="Google" id="ProtNLM"/>
    </source>
</evidence>
<feature type="signal peptide" evidence="1">
    <location>
        <begin position="1"/>
        <end position="19"/>
    </location>
</feature>
<evidence type="ECO:0000313" key="3">
    <source>
        <dbReference type="Proteomes" id="UP000652755"/>
    </source>
</evidence>
<protein>
    <recommendedName>
        <fullName evidence="4">YD repeat-containing protein</fullName>
    </recommendedName>
</protein>